<evidence type="ECO:0000313" key="7">
    <source>
        <dbReference type="EMBL" id="KAL3826057.1"/>
    </source>
</evidence>
<keyword evidence="3 6" id="KW-0187">Copper transport</keyword>
<evidence type="ECO:0000256" key="1">
    <source>
        <dbReference type="ARBA" id="ARBA00006921"/>
    </source>
</evidence>
<comment type="subcellular location">
    <subcellularLocation>
        <location evidence="6">Membrane</location>
        <topology evidence="6">Multi-pass membrane protein</topology>
    </subcellularLocation>
</comment>
<feature type="transmembrane region" description="Helical" evidence="6">
    <location>
        <begin position="85"/>
        <end position="105"/>
    </location>
</feature>
<keyword evidence="6" id="KW-0406">Ion transport</keyword>
<dbReference type="PANTHER" id="PTHR12483">
    <property type="entry name" value="SOLUTE CARRIER FAMILY 31 COPPER TRANSPORTERS"/>
    <property type="match status" value="1"/>
</dbReference>
<organism evidence="7 8">
    <name type="scientific">Penstemon smallii</name>
    <dbReference type="NCBI Taxonomy" id="265156"/>
    <lineage>
        <taxon>Eukaryota</taxon>
        <taxon>Viridiplantae</taxon>
        <taxon>Streptophyta</taxon>
        <taxon>Embryophyta</taxon>
        <taxon>Tracheophyta</taxon>
        <taxon>Spermatophyta</taxon>
        <taxon>Magnoliopsida</taxon>
        <taxon>eudicotyledons</taxon>
        <taxon>Gunneridae</taxon>
        <taxon>Pentapetalae</taxon>
        <taxon>asterids</taxon>
        <taxon>lamiids</taxon>
        <taxon>Lamiales</taxon>
        <taxon>Plantaginaceae</taxon>
        <taxon>Cheloneae</taxon>
        <taxon>Penstemon</taxon>
    </lineage>
</organism>
<evidence type="ECO:0000256" key="2">
    <source>
        <dbReference type="ARBA" id="ARBA00022692"/>
    </source>
</evidence>
<keyword evidence="8" id="KW-1185">Reference proteome</keyword>
<dbReference type="InterPro" id="IPR007274">
    <property type="entry name" value="Cop_transporter"/>
</dbReference>
<keyword evidence="2 6" id="KW-0812">Transmembrane</keyword>
<evidence type="ECO:0000256" key="5">
    <source>
        <dbReference type="ARBA" id="ARBA00023136"/>
    </source>
</evidence>
<comment type="similarity">
    <text evidence="1 6">Belongs to the copper transporter (Ctr) (TC 1.A.56) family. SLC31A subfamily.</text>
</comment>
<feature type="transmembrane region" description="Helical" evidence="6">
    <location>
        <begin position="199"/>
        <end position="218"/>
    </location>
</feature>
<gene>
    <name evidence="7" type="ORF">ACJIZ3_022086</name>
</gene>
<feature type="transmembrane region" description="Helical" evidence="6">
    <location>
        <begin position="25"/>
        <end position="43"/>
    </location>
</feature>
<keyword evidence="4 6" id="KW-1133">Transmembrane helix</keyword>
<protein>
    <recommendedName>
        <fullName evidence="6">Copper transport protein</fullName>
    </recommendedName>
</protein>
<keyword evidence="6" id="KW-0186">Copper</keyword>
<feature type="transmembrane region" description="Helical" evidence="6">
    <location>
        <begin position="173"/>
        <end position="193"/>
    </location>
</feature>
<dbReference type="PANTHER" id="PTHR12483:SF85">
    <property type="entry name" value="COPPER TRANSPORT PROTEIN"/>
    <property type="match status" value="1"/>
</dbReference>
<name>A0ABD3SP57_9LAMI</name>
<dbReference type="GO" id="GO:0016020">
    <property type="term" value="C:membrane"/>
    <property type="evidence" value="ECO:0007669"/>
    <property type="project" value="UniProtKB-SubCell"/>
</dbReference>
<evidence type="ECO:0000313" key="8">
    <source>
        <dbReference type="Proteomes" id="UP001634393"/>
    </source>
</evidence>
<comment type="caution">
    <text evidence="6">Lacks conserved residue(s) required for the propagation of feature annotation.</text>
</comment>
<comment type="caution">
    <text evidence="7">The sequence shown here is derived from an EMBL/GenBank/DDBJ whole genome shotgun (WGS) entry which is preliminary data.</text>
</comment>
<keyword evidence="6" id="KW-0813">Transport</keyword>
<feature type="transmembrane region" description="Helical" evidence="6">
    <location>
        <begin position="141"/>
        <end position="161"/>
    </location>
</feature>
<evidence type="ECO:0000256" key="4">
    <source>
        <dbReference type="ARBA" id="ARBA00022989"/>
    </source>
</evidence>
<sequence>MSRFWNSYLMRLFPGWPDHQTLLEYYFSLFIVFLLTCTAEFCSKYPIRPVKKDRRLVAVFSCSALQALKMFMTYLAIVAVVATDFIFFLVAVGGHAIGNFVAGLYHTMFMDHMAMHMSFFWGKDVVVLFAGWPGFNRLGMYILALAMVFFLAAGSEILSVASILKLRGLSPEVGALIHAVVFAVRIVMGYMVMLSVMSFNLGVFVAAVVGHTVGSFFLKYRELRAGFDPDAGLGSNPTPKF</sequence>
<dbReference type="AlphaFoldDB" id="A0ABD3SP57"/>
<dbReference type="GO" id="GO:0005375">
    <property type="term" value="F:copper ion transmembrane transporter activity"/>
    <property type="evidence" value="ECO:0007669"/>
    <property type="project" value="UniProtKB-UniRule"/>
</dbReference>
<dbReference type="EMBL" id="JBJXBP010000006">
    <property type="protein sequence ID" value="KAL3826057.1"/>
    <property type="molecule type" value="Genomic_DNA"/>
</dbReference>
<feature type="transmembrane region" description="Helical" evidence="6">
    <location>
        <begin position="117"/>
        <end position="135"/>
    </location>
</feature>
<accession>A0ABD3SP57</accession>
<evidence type="ECO:0000256" key="3">
    <source>
        <dbReference type="ARBA" id="ARBA00022796"/>
    </source>
</evidence>
<evidence type="ECO:0000256" key="6">
    <source>
        <dbReference type="RuleBase" id="RU367022"/>
    </source>
</evidence>
<reference evidence="7 8" key="1">
    <citation type="submission" date="2024-12" db="EMBL/GenBank/DDBJ databases">
        <title>The unique morphological basis and parallel evolutionary history of personate flowers in Penstemon.</title>
        <authorList>
            <person name="Depatie T.H."/>
            <person name="Wessinger C.A."/>
        </authorList>
    </citation>
    <scope>NUCLEOTIDE SEQUENCE [LARGE SCALE GENOMIC DNA]</scope>
    <source>
        <strain evidence="7">WTNN_2</strain>
        <tissue evidence="7">Leaf</tissue>
    </source>
</reference>
<keyword evidence="5 6" id="KW-0472">Membrane</keyword>
<dbReference type="Proteomes" id="UP001634393">
    <property type="component" value="Unassembled WGS sequence"/>
</dbReference>
<dbReference type="Pfam" id="PF04145">
    <property type="entry name" value="Ctr"/>
    <property type="match status" value="1"/>
</dbReference>
<proteinExistence type="inferred from homology"/>